<dbReference type="Pfam" id="PF03109">
    <property type="entry name" value="ABC1"/>
    <property type="match status" value="1"/>
</dbReference>
<dbReference type="PANTHER" id="PTHR10566">
    <property type="entry name" value="CHAPERONE-ACTIVITY OF BC1 COMPLEX CABC1 -RELATED"/>
    <property type="match status" value="1"/>
</dbReference>
<comment type="similarity">
    <text evidence="1">Belongs to the protein kinase superfamily. ADCK protein kinase family.</text>
</comment>
<organism evidence="4">
    <name type="scientific">marine sediment metagenome</name>
    <dbReference type="NCBI Taxonomy" id="412755"/>
    <lineage>
        <taxon>unclassified sequences</taxon>
        <taxon>metagenomes</taxon>
        <taxon>ecological metagenomes</taxon>
    </lineage>
</organism>
<evidence type="ECO:0000313" key="4">
    <source>
        <dbReference type="EMBL" id="KKN86682.1"/>
    </source>
</evidence>
<evidence type="ECO:0000259" key="3">
    <source>
        <dbReference type="Pfam" id="PF03109"/>
    </source>
</evidence>
<keyword evidence="2" id="KW-0472">Membrane</keyword>
<dbReference type="SUPFAM" id="SSF56112">
    <property type="entry name" value="Protein kinase-like (PK-like)"/>
    <property type="match status" value="1"/>
</dbReference>
<dbReference type="AlphaFoldDB" id="A0A0F9UH44"/>
<name>A0A0F9UH44_9ZZZZ</name>
<evidence type="ECO:0000256" key="1">
    <source>
        <dbReference type="ARBA" id="ARBA00009670"/>
    </source>
</evidence>
<reference evidence="4" key="1">
    <citation type="journal article" date="2015" name="Nature">
        <title>Complex archaea that bridge the gap between prokaryotes and eukaryotes.</title>
        <authorList>
            <person name="Spang A."/>
            <person name="Saw J.H."/>
            <person name="Jorgensen S.L."/>
            <person name="Zaremba-Niedzwiedzka K."/>
            <person name="Martijn J."/>
            <person name="Lind A.E."/>
            <person name="van Eijk R."/>
            <person name="Schleper C."/>
            <person name="Guy L."/>
            <person name="Ettema T.J."/>
        </authorList>
    </citation>
    <scope>NUCLEOTIDE SEQUENCE</scope>
</reference>
<sequence>MAILRIPTQKEIKRYATLFNVLVKYGFEDVLSHSPILKLVPNKYLENHPDTKKNLSFSKYERIRMVLEELGPTYIKLGQIFSTREDMLPLELINELEKLQDNVPMVKDFDVLKMVEENLGEEKFKYFATIKLEPLAAASLAQVHRAQLINGDEVILKIQRPNITEVIEADLMVMKQVAESLEKYSTQAQAFQPIRVIESFEKSIKEELQFAKEIENTERFTANFKGNESIHVPEVYRDLSSDTIICMEYINGIKVSNIDGLKAVNINPKAVAKIGVDLYIEQILDFGFFHADPHPGNIFILPETGQICFLDFGMMGSILPNEKENLSDLLLYFLSKDVKRIISLLEKIAIRTNIPDYKKLEQDLYELLNGVSNIAIQNIKLGDTLSQFKIILYENQIIIPHYLYMLIRGIVLIEGVGLKLDPEFNITNNLEPYTAKIMRKRFNFKYLLKKNLKRIKEINELADTLPDDINTIIKKIKEGKLEIVHEHKGLQEFQLATSKAVNRLVFAVIIAALSIGSSLLVMAKMPPLINGIPLLGAIGFVLSALLGFYIVISIFRNDQF</sequence>
<feature type="transmembrane region" description="Helical" evidence="2">
    <location>
        <begin position="534"/>
        <end position="555"/>
    </location>
</feature>
<accession>A0A0F9UH44</accession>
<dbReference type="InterPro" id="IPR011009">
    <property type="entry name" value="Kinase-like_dom_sf"/>
</dbReference>
<comment type="caution">
    <text evidence="4">The sequence shown here is derived from an EMBL/GenBank/DDBJ whole genome shotgun (WGS) entry which is preliminary data.</text>
</comment>
<keyword evidence="2" id="KW-1133">Transmembrane helix</keyword>
<dbReference type="CDD" id="cd05121">
    <property type="entry name" value="ABC1_ADCK3-like"/>
    <property type="match status" value="1"/>
</dbReference>
<proteinExistence type="inferred from homology"/>
<evidence type="ECO:0000256" key="2">
    <source>
        <dbReference type="SAM" id="Phobius"/>
    </source>
</evidence>
<dbReference type="InterPro" id="IPR050154">
    <property type="entry name" value="UbiB_kinase"/>
</dbReference>
<dbReference type="PANTHER" id="PTHR10566:SF113">
    <property type="entry name" value="PROTEIN ACTIVITY OF BC1 COMPLEX KINASE 7, CHLOROPLASTIC"/>
    <property type="match status" value="1"/>
</dbReference>
<protein>
    <recommendedName>
        <fullName evidence="3">ABC1 atypical kinase-like domain-containing protein</fullName>
    </recommendedName>
</protein>
<feature type="transmembrane region" description="Helical" evidence="2">
    <location>
        <begin position="504"/>
        <end position="522"/>
    </location>
</feature>
<dbReference type="InterPro" id="IPR004147">
    <property type="entry name" value="ABC1_dom"/>
</dbReference>
<dbReference type="EMBL" id="LAZR01000145">
    <property type="protein sequence ID" value="KKN86682.1"/>
    <property type="molecule type" value="Genomic_DNA"/>
</dbReference>
<gene>
    <name evidence="4" type="ORF">LCGC14_0266450</name>
</gene>
<keyword evidence="2" id="KW-0812">Transmembrane</keyword>
<feature type="domain" description="ABC1 atypical kinase-like" evidence="3">
    <location>
        <begin position="98"/>
        <end position="343"/>
    </location>
</feature>